<sequence length="148" mass="15973">MACPCATILAASTAVSAALSAAARRHILIKGGRYLEEAASVNIICFDKTGTLTTSEPEIRQMVSLMGLTENELIQLAYSTEIHNAHPVALALKKEAARRGIPPIPHDECEYIPGKGVRSVIHGDEVLVGSHKLMARYGIEDRQVKTLL</sequence>
<dbReference type="Pfam" id="PF00702">
    <property type="entry name" value="Hydrolase"/>
    <property type="match status" value="1"/>
</dbReference>
<dbReference type="Proteomes" id="UP000706172">
    <property type="component" value="Unassembled WGS sequence"/>
</dbReference>
<feature type="non-terminal residue" evidence="7">
    <location>
        <position position="148"/>
    </location>
</feature>
<feature type="signal peptide" evidence="6">
    <location>
        <begin position="1"/>
        <end position="17"/>
    </location>
</feature>
<keyword evidence="3" id="KW-0812">Transmembrane</keyword>
<dbReference type="GO" id="GO:0000166">
    <property type="term" value="F:nucleotide binding"/>
    <property type="evidence" value="ECO:0007669"/>
    <property type="project" value="InterPro"/>
</dbReference>
<protein>
    <submittedName>
        <fullName evidence="7">HAD family hydrolase</fullName>
    </submittedName>
</protein>
<dbReference type="InterPro" id="IPR023299">
    <property type="entry name" value="ATPase_P-typ_cyto_dom_N"/>
</dbReference>
<dbReference type="SUPFAM" id="SSF81660">
    <property type="entry name" value="Metal cation-transporting ATPase, ATP-binding domain N"/>
    <property type="match status" value="1"/>
</dbReference>
<evidence type="ECO:0000313" key="7">
    <source>
        <dbReference type="EMBL" id="MBG0778469.1"/>
    </source>
</evidence>
<accession>A0A931CW37</accession>
<keyword evidence="4" id="KW-1133">Transmembrane helix</keyword>
<evidence type="ECO:0000256" key="4">
    <source>
        <dbReference type="ARBA" id="ARBA00022989"/>
    </source>
</evidence>
<gene>
    <name evidence="7" type="ORF">H0S81_00865</name>
</gene>
<proteinExistence type="inferred from homology"/>
<dbReference type="PROSITE" id="PS00154">
    <property type="entry name" value="ATPASE_E1_E2"/>
    <property type="match status" value="1"/>
</dbReference>
<dbReference type="AlphaFoldDB" id="A0A931CW37"/>
<organism evidence="7 8">
    <name type="scientific">Desulfotignum balticum</name>
    <dbReference type="NCBI Taxonomy" id="115781"/>
    <lineage>
        <taxon>Bacteria</taxon>
        <taxon>Pseudomonadati</taxon>
        <taxon>Thermodesulfobacteriota</taxon>
        <taxon>Desulfobacteria</taxon>
        <taxon>Desulfobacterales</taxon>
        <taxon>Desulfobacteraceae</taxon>
        <taxon>Desulfotignum</taxon>
    </lineage>
</organism>
<dbReference type="PANTHER" id="PTHR48085">
    <property type="entry name" value="CADMIUM/ZINC-TRANSPORTING ATPASE HMA2-RELATED"/>
    <property type="match status" value="1"/>
</dbReference>
<name>A0A931CW37_9BACT</name>
<comment type="similarity">
    <text evidence="2">Belongs to the cation transport ATPase (P-type) (TC 3.A.3) family. Type IB subfamily.</text>
</comment>
<dbReference type="GO" id="GO:0016020">
    <property type="term" value="C:membrane"/>
    <property type="evidence" value="ECO:0007669"/>
    <property type="project" value="UniProtKB-SubCell"/>
</dbReference>
<reference evidence="7" key="1">
    <citation type="submission" date="2020-07" db="EMBL/GenBank/DDBJ databases">
        <title>Severe corrosion of carbon steel in oil field produced water can be linked to methanogenic archaea containing a special type of NiFe hydrogenase.</title>
        <authorList>
            <person name="Lahme S."/>
            <person name="Mand J."/>
            <person name="Longwell J."/>
            <person name="Smith R."/>
            <person name="Enning D."/>
        </authorList>
    </citation>
    <scope>NUCLEOTIDE SEQUENCE</scope>
    <source>
        <strain evidence="7">MIC098Bin6</strain>
    </source>
</reference>
<evidence type="ECO:0000313" key="8">
    <source>
        <dbReference type="Proteomes" id="UP000706172"/>
    </source>
</evidence>
<dbReference type="Gene3D" id="3.40.1110.10">
    <property type="entry name" value="Calcium-transporting ATPase, cytoplasmic domain N"/>
    <property type="match status" value="1"/>
</dbReference>
<dbReference type="InterPro" id="IPR051014">
    <property type="entry name" value="Cation_Transport_ATPase_IB"/>
</dbReference>
<dbReference type="InterPro" id="IPR018303">
    <property type="entry name" value="ATPase_P-typ_P_site"/>
</dbReference>
<dbReference type="InterPro" id="IPR023214">
    <property type="entry name" value="HAD_sf"/>
</dbReference>
<keyword evidence="7" id="KW-0378">Hydrolase</keyword>
<evidence type="ECO:0000256" key="6">
    <source>
        <dbReference type="SAM" id="SignalP"/>
    </source>
</evidence>
<feature type="chain" id="PRO_5037643721" evidence="6">
    <location>
        <begin position="18"/>
        <end position="148"/>
    </location>
</feature>
<dbReference type="EMBL" id="JACCQK010000029">
    <property type="protein sequence ID" value="MBG0778469.1"/>
    <property type="molecule type" value="Genomic_DNA"/>
</dbReference>
<dbReference type="GO" id="GO:0022857">
    <property type="term" value="F:transmembrane transporter activity"/>
    <property type="evidence" value="ECO:0007669"/>
    <property type="project" value="TreeGrafter"/>
</dbReference>
<dbReference type="PANTHER" id="PTHR48085:SF5">
    <property type="entry name" value="CADMIUM_ZINC-TRANSPORTING ATPASE HMA4-RELATED"/>
    <property type="match status" value="1"/>
</dbReference>
<keyword evidence="5" id="KW-0472">Membrane</keyword>
<evidence type="ECO:0000256" key="3">
    <source>
        <dbReference type="ARBA" id="ARBA00022692"/>
    </source>
</evidence>
<comment type="caution">
    <text evidence="7">The sequence shown here is derived from an EMBL/GenBank/DDBJ whole genome shotgun (WGS) entry which is preliminary data.</text>
</comment>
<dbReference type="Gene3D" id="3.40.50.1000">
    <property type="entry name" value="HAD superfamily/HAD-like"/>
    <property type="match status" value="1"/>
</dbReference>
<evidence type="ECO:0000256" key="5">
    <source>
        <dbReference type="ARBA" id="ARBA00023136"/>
    </source>
</evidence>
<keyword evidence="6" id="KW-0732">Signal</keyword>
<evidence type="ECO:0000256" key="2">
    <source>
        <dbReference type="ARBA" id="ARBA00006024"/>
    </source>
</evidence>
<evidence type="ECO:0000256" key="1">
    <source>
        <dbReference type="ARBA" id="ARBA00004370"/>
    </source>
</evidence>
<dbReference type="GO" id="GO:0016787">
    <property type="term" value="F:hydrolase activity"/>
    <property type="evidence" value="ECO:0007669"/>
    <property type="project" value="UniProtKB-KW"/>
</dbReference>
<comment type="subcellular location">
    <subcellularLocation>
        <location evidence="1">Membrane</location>
    </subcellularLocation>
</comment>